<gene>
    <name evidence="2" type="ORF">B4U80_08924</name>
</gene>
<dbReference type="OrthoDB" id="6138650at2759"/>
<organism evidence="2 3">
    <name type="scientific">Leptotrombidium deliense</name>
    <dbReference type="NCBI Taxonomy" id="299467"/>
    <lineage>
        <taxon>Eukaryota</taxon>
        <taxon>Metazoa</taxon>
        <taxon>Ecdysozoa</taxon>
        <taxon>Arthropoda</taxon>
        <taxon>Chelicerata</taxon>
        <taxon>Arachnida</taxon>
        <taxon>Acari</taxon>
        <taxon>Acariformes</taxon>
        <taxon>Trombidiformes</taxon>
        <taxon>Prostigmata</taxon>
        <taxon>Anystina</taxon>
        <taxon>Parasitengona</taxon>
        <taxon>Trombiculoidea</taxon>
        <taxon>Trombiculidae</taxon>
        <taxon>Leptotrombidium</taxon>
    </lineage>
</organism>
<sequence>MSPKPVISPLSKTVIEGETVILVCFTAEDIINRKFGYNWLKNGEVLNPSHEKELVEDIFPTGSRIVFRASRNAVYTCIISSAVGTASKSSVITVIPNRNTTGLSISICLFETKFM</sequence>
<accession>A0A443SC61</accession>
<dbReference type="VEuPathDB" id="VectorBase:LDEU006877"/>
<evidence type="ECO:0000259" key="1">
    <source>
        <dbReference type="PROSITE" id="PS50835"/>
    </source>
</evidence>
<dbReference type="InterPro" id="IPR036179">
    <property type="entry name" value="Ig-like_dom_sf"/>
</dbReference>
<dbReference type="AlphaFoldDB" id="A0A443SC61"/>
<dbReference type="Gene3D" id="2.60.40.10">
    <property type="entry name" value="Immunoglobulins"/>
    <property type="match status" value="1"/>
</dbReference>
<dbReference type="InterPro" id="IPR007110">
    <property type="entry name" value="Ig-like_dom"/>
</dbReference>
<evidence type="ECO:0000313" key="3">
    <source>
        <dbReference type="Proteomes" id="UP000288716"/>
    </source>
</evidence>
<comment type="caution">
    <text evidence="2">The sequence shown here is derived from an EMBL/GenBank/DDBJ whole genome shotgun (WGS) entry which is preliminary data.</text>
</comment>
<proteinExistence type="predicted"/>
<dbReference type="PROSITE" id="PS50835">
    <property type="entry name" value="IG_LIKE"/>
    <property type="match status" value="1"/>
</dbReference>
<dbReference type="SUPFAM" id="SSF48726">
    <property type="entry name" value="Immunoglobulin"/>
    <property type="match status" value="1"/>
</dbReference>
<dbReference type="EMBL" id="NCKV01003999">
    <property type="protein sequence ID" value="RWS25161.1"/>
    <property type="molecule type" value="Genomic_DNA"/>
</dbReference>
<evidence type="ECO:0000313" key="2">
    <source>
        <dbReference type="EMBL" id="RWS25161.1"/>
    </source>
</evidence>
<name>A0A443SC61_9ACAR</name>
<dbReference type="Pfam" id="PF13895">
    <property type="entry name" value="Ig_2"/>
    <property type="match status" value="1"/>
</dbReference>
<keyword evidence="3" id="KW-1185">Reference proteome</keyword>
<protein>
    <recommendedName>
        <fullName evidence="1">Ig-like domain-containing protein</fullName>
    </recommendedName>
</protein>
<dbReference type="Proteomes" id="UP000288716">
    <property type="component" value="Unassembled WGS sequence"/>
</dbReference>
<feature type="domain" description="Ig-like" evidence="1">
    <location>
        <begin position="3"/>
        <end position="93"/>
    </location>
</feature>
<dbReference type="InterPro" id="IPR013783">
    <property type="entry name" value="Ig-like_fold"/>
</dbReference>
<reference evidence="2 3" key="1">
    <citation type="journal article" date="2018" name="Gigascience">
        <title>Genomes of trombidid mites reveal novel predicted allergens and laterally-transferred genes associated with secondary metabolism.</title>
        <authorList>
            <person name="Dong X."/>
            <person name="Chaisiri K."/>
            <person name="Xia D."/>
            <person name="Armstrong S.D."/>
            <person name="Fang Y."/>
            <person name="Donnelly M.J."/>
            <person name="Kadowaki T."/>
            <person name="McGarry J.W."/>
            <person name="Darby A.C."/>
            <person name="Makepeace B.L."/>
        </authorList>
    </citation>
    <scope>NUCLEOTIDE SEQUENCE [LARGE SCALE GENOMIC DNA]</scope>
    <source>
        <strain evidence="2">UoL-UT</strain>
    </source>
</reference>